<dbReference type="EMBL" id="JAWDGP010001264">
    <property type="protein sequence ID" value="KAK3793241.1"/>
    <property type="molecule type" value="Genomic_DNA"/>
</dbReference>
<evidence type="ECO:0000313" key="3">
    <source>
        <dbReference type="Proteomes" id="UP001283361"/>
    </source>
</evidence>
<comment type="caution">
    <text evidence="2">The sequence shown here is derived from an EMBL/GenBank/DDBJ whole genome shotgun (WGS) entry which is preliminary data.</text>
</comment>
<dbReference type="AlphaFoldDB" id="A0AAE1ATT4"/>
<feature type="compositionally biased region" description="Low complexity" evidence="1">
    <location>
        <begin position="52"/>
        <end position="64"/>
    </location>
</feature>
<evidence type="ECO:0000313" key="2">
    <source>
        <dbReference type="EMBL" id="KAK3793241.1"/>
    </source>
</evidence>
<protein>
    <submittedName>
        <fullName evidence="2">Uncharacterized protein</fullName>
    </submittedName>
</protein>
<proteinExistence type="predicted"/>
<evidence type="ECO:0000256" key="1">
    <source>
        <dbReference type="SAM" id="MobiDB-lite"/>
    </source>
</evidence>
<gene>
    <name evidence="2" type="ORF">RRG08_014719</name>
</gene>
<accession>A0AAE1ATT4</accession>
<name>A0AAE1ATT4_9GAST</name>
<sequence length="117" mass="12703">MSETTARPSVGSLHQCPMASTQCASKENHRLISARPRVYKNPSQTERRDSECPASSCLPSSPASVTDDEPEISIQCTVVSKFDTGTKLQQRTQDNGFSVSLSGFVHGAVRHRGLRPS</sequence>
<feature type="region of interest" description="Disordered" evidence="1">
    <location>
        <begin position="27"/>
        <end position="69"/>
    </location>
</feature>
<keyword evidence="3" id="KW-1185">Reference proteome</keyword>
<reference evidence="2" key="1">
    <citation type="journal article" date="2023" name="G3 (Bethesda)">
        <title>A reference genome for the long-term kleptoplast-retaining sea slug Elysia crispata morphotype clarki.</title>
        <authorList>
            <person name="Eastman K.E."/>
            <person name="Pendleton A.L."/>
            <person name="Shaikh M.A."/>
            <person name="Suttiyut T."/>
            <person name="Ogas R."/>
            <person name="Tomko P."/>
            <person name="Gavelis G."/>
            <person name="Widhalm J.R."/>
            <person name="Wisecaver J.H."/>
        </authorList>
    </citation>
    <scope>NUCLEOTIDE SEQUENCE</scope>
    <source>
        <strain evidence="2">ECLA1</strain>
    </source>
</reference>
<organism evidence="2 3">
    <name type="scientific">Elysia crispata</name>
    <name type="common">lettuce slug</name>
    <dbReference type="NCBI Taxonomy" id="231223"/>
    <lineage>
        <taxon>Eukaryota</taxon>
        <taxon>Metazoa</taxon>
        <taxon>Spiralia</taxon>
        <taxon>Lophotrochozoa</taxon>
        <taxon>Mollusca</taxon>
        <taxon>Gastropoda</taxon>
        <taxon>Heterobranchia</taxon>
        <taxon>Euthyneura</taxon>
        <taxon>Panpulmonata</taxon>
        <taxon>Sacoglossa</taxon>
        <taxon>Placobranchoidea</taxon>
        <taxon>Plakobranchidae</taxon>
        <taxon>Elysia</taxon>
    </lineage>
</organism>
<dbReference type="Proteomes" id="UP001283361">
    <property type="component" value="Unassembled WGS sequence"/>
</dbReference>